<dbReference type="GO" id="GO:0004623">
    <property type="term" value="F:phospholipase A2 activity"/>
    <property type="evidence" value="ECO:0007669"/>
    <property type="project" value="InterPro"/>
</dbReference>
<dbReference type="EMBL" id="FN653049">
    <property type="protein sequence ID" value="CBY09949.1"/>
    <property type="molecule type" value="Genomic_DNA"/>
</dbReference>
<dbReference type="AlphaFoldDB" id="E4XH01"/>
<evidence type="ECO:0000313" key="3">
    <source>
        <dbReference type="Proteomes" id="UP000001307"/>
    </source>
</evidence>
<dbReference type="EMBL" id="FN654995">
    <property type="protein sequence ID" value="CBY37511.1"/>
    <property type="molecule type" value="Genomic_DNA"/>
</dbReference>
<keyword evidence="3" id="KW-1185">Reference proteome</keyword>
<gene>
    <name evidence="1" type="ORF">GSOID_T00010767001</name>
    <name evidence="2" type="ORF">GSOID_T00030977001</name>
</gene>
<sequence>MKVLASLFSTVFAQKIATNIKEMMSAINPALEQQAYENYGCVARGFFDPVSKNLGDPVDHVDRAFNKWKNCRRCAKSHFEKTELSLKEYQFDVENKVCLDEVNSAEQSVCMCDFEFAMRLDFVQLDPALADYDESKCSFLKNRSRSMIIPGCCVKASGSFQWYNADVMCCDRSGGLKAIGECL</sequence>
<proteinExistence type="predicted"/>
<name>E4XH01_OIKDI</name>
<dbReference type="InParanoid" id="E4XH01"/>
<evidence type="ECO:0000313" key="1">
    <source>
        <dbReference type="EMBL" id="CBY09949.1"/>
    </source>
</evidence>
<protein>
    <submittedName>
        <fullName evidence="1">Uncharacterized protein</fullName>
    </submittedName>
</protein>
<dbReference type="GO" id="GO:0050482">
    <property type="term" value="P:arachidonate secretion"/>
    <property type="evidence" value="ECO:0007669"/>
    <property type="project" value="InterPro"/>
</dbReference>
<dbReference type="Proteomes" id="UP000001307">
    <property type="component" value="Unassembled WGS sequence"/>
</dbReference>
<accession>E4XH01</accession>
<dbReference type="GO" id="GO:0006644">
    <property type="term" value="P:phospholipid metabolic process"/>
    <property type="evidence" value="ECO:0007669"/>
    <property type="project" value="InterPro"/>
</dbReference>
<dbReference type="SUPFAM" id="SSF48619">
    <property type="entry name" value="Phospholipase A2, PLA2"/>
    <property type="match status" value="1"/>
</dbReference>
<dbReference type="OrthoDB" id="10298913at2759"/>
<evidence type="ECO:0000313" key="2">
    <source>
        <dbReference type="EMBL" id="CBY37511.1"/>
    </source>
</evidence>
<organism evidence="1">
    <name type="scientific">Oikopleura dioica</name>
    <name type="common">Tunicate</name>
    <dbReference type="NCBI Taxonomy" id="34765"/>
    <lineage>
        <taxon>Eukaryota</taxon>
        <taxon>Metazoa</taxon>
        <taxon>Chordata</taxon>
        <taxon>Tunicata</taxon>
        <taxon>Appendicularia</taxon>
        <taxon>Copelata</taxon>
        <taxon>Oikopleuridae</taxon>
        <taxon>Oikopleura</taxon>
    </lineage>
</organism>
<dbReference type="Gene3D" id="1.20.90.10">
    <property type="entry name" value="Phospholipase A2 domain"/>
    <property type="match status" value="1"/>
</dbReference>
<dbReference type="Proteomes" id="UP000011014">
    <property type="component" value="Unassembled WGS sequence"/>
</dbReference>
<reference evidence="1" key="1">
    <citation type="journal article" date="2010" name="Science">
        <title>Plasticity of animal genome architecture unmasked by rapid evolution of a pelagic tunicate.</title>
        <authorList>
            <person name="Denoeud F."/>
            <person name="Henriet S."/>
            <person name="Mungpakdee S."/>
            <person name="Aury J.M."/>
            <person name="Da Silva C."/>
            <person name="Brinkmann H."/>
            <person name="Mikhaleva J."/>
            <person name="Olsen L.C."/>
            <person name="Jubin C."/>
            <person name="Canestro C."/>
            <person name="Bouquet J.M."/>
            <person name="Danks G."/>
            <person name="Poulain J."/>
            <person name="Campsteijn C."/>
            <person name="Adamski M."/>
            <person name="Cross I."/>
            <person name="Yadetie F."/>
            <person name="Muffato M."/>
            <person name="Louis A."/>
            <person name="Butcher S."/>
            <person name="Tsagkogeorga G."/>
            <person name="Konrad A."/>
            <person name="Singh S."/>
            <person name="Jensen M.F."/>
            <person name="Cong E.H."/>
            <person name="Eikeseth-Otteraa H."/>
            <person name="Noel B."/>
            <person name="Anthouard V."/>
            <person name="Porcel B.M."/>
            <person name="Kachouri-Lafond R."/>
            <person name="Nishino A."/>
            <person name="Ugolini M."/>
            <person name="Chourrout P."/>
            <person name="Nishida H."/>
            <person name="Aasland R."/>
            <person name="Huzurbazar S."/>
            <person name="Westhof E."/>
            <person name="Delsuc F."/>
            <person name="Lehrach H."/>
            <person name="Reinhardt R."/>
            <person name="Weissenbach J."/>
            <person name="Roy S.W."/>
            <person name="Artiguenave F."/>
            <person name="Postlethwait J.H."/>
            <person name="Manak J.R."/>
            <person name="Thompson E.M."/>
            <person name="Jaillon O."/>
            <person name="Du Pasquier L."/>
            <person name="Boudinot P."/>
            <person name="Liberles D.A."/>
            <person name="Volff J.N."/>
            <person name="Philippe H."/>
            <person name="Lenhard B."/>
            <person name="Roest Crollius H."/>
            <person name="Wincker P."/>
            <person name="Chourrout D."/>
        </authorList>
    </citation>
    <scope>NUCLEOTIDE SEQUENCE [LARGE SCALE GENOMIC DNA]</scope>
</reference>
<dbReference type="InterPro" id="IPR036444">
    <property type="entry name" value="PLipase_A2_dom_sf"/>
</dbReference>